<dbReference type="EMBL" id="CAJNIZ010004840">
    <property type="protein sequence ID" value="CAE7236514.1"/>
    <property type="molecule type" value="Genomic_DNA"/>
</dbReference>
<evidence type="ECO:0000313" key="2">
    <source>
        <dbReference type="EMBL" id="CAE7236514.1"/>
    </source>
</evidence>
<organism evidence="2 3">
    <name type="scientific">Symbiodinium pilosum</name>
    <name type="common">Dinoflagellate</name>
    <dbReference type="NCBI Taxonomy" id="2952"/>
    <lineage>
        <taxon>Eukaryota</taxon>
        <taxon>Sar</taxon>
        <taxon>Alveolata</taxon>
        <taxon>Dinophyceae</taxon>
        <taxon>Suessiales</taxon>
        <taxon>Symbiodiniaceae</taxon>
        <taxon>Symbiodinium</taxon>
    </lineage>
</organism>
<evidence type="ECO:0000256" key="1">
    <source>
        <dbReference type="SAM" id="MobiDB-lite"/>
    </source>
</evidence>
<feature type="compositionally biased region" description="Acidic residues" evidence="1">
    <location>
        <begin position="1"/>
        <end position="26"/>
    </location>
</feature>
<feature type="region of interest" description="Disordered" evidence="1">
    <location>
        <begin position="1"/>
        <end position="29"/>
    </location>
</feature>
<evidence type="ECO:0008006" key="4">
    <source>
        <dbReference type="Google" id="ProtNLM"/>
    </source>
</evidence>
<evidence type="ECO:0000313" key="3">
    <source>
        <dbReference type="Proteomes" id="UP000649617"/>
    </source>
</evidence>
<proteinExistence type="predicted"/>
<comment type="caution">
    <text evidence="2">The sequence shown here is derived from an EMBL/GenBank/DDBJ whole genome shotgun (WGS) entry which is preliminary data.</text>
</comment>
<gene>
    <name evidence="2" type="ORF">SPIL2461_LOCUS3863</name>
</gene>
<sequence length="99" mass="11197">MGDIDMEDLEEGEEEDMEEDDDDPEEVGPQLLGRMVKVTHLKSRADLIGKEGKVMEVYPDKDRVGVWFLHTKGLELSIPLASVDFLPTEPPKKCLNEIN</sequence>
<protein>
    <recommendedName>
        <fullName evidence="4">KOW domain-containing protein</fullName>
    </recommendedName>
</protein>
<reference evidence="2" key="1">
    <citation type="submission" date="2021-02" db="EMBL/GenBank/DDBJ databases">
        <authorList>
            <person name="Dougan E. K."/>
            <person name="Rhodes N."/>
            <person name="Thang M."/>
            <person name="Chan C."/>
        </authorList>
    </citation>
    <scope>NUCLEOTIDE SEQUENCE</scope>
</reference>
<keyword evidence="3" id="KW-1185">Reference proteome</keyword>
<name>A0A812L678_SYMPI</name>
<accession>A0A812L678</accession>
<dbReference type="Proteomes" id="UP000649617">
    <property type="component" value="Unassembled WGS sequence"/>
</dbReference>
<dbReference type="AlphaFoldDB" id="A0A812L678"/>